<reference evidence="1 2" key="1">
    <citation type="journal article" date="2015" name="Genome Announc.">
        <title>Genome Sequence of 'Candidatus Thioglobus autotrophica' Strain EF1, a Chemoautotroph from the SUP05 Clade of Marine Gammaproteobacteria.</title>
        <authorList>
            <person name="Shah V."/>
            <person name="Morris R.M."/>
        </authorList>
    </citation>
    <scope>NUCLEOTIDE SEQUENCE [LARGE SCALE GENOMIC DNA]</scope>
    <source>
        <strain evidence="1 2">EF1</strain>
    </source>
</reference>
<dbReference type="STRING" id="1705394.SP60_07500"/>
<dbReference type="AlphaFoldDB" id="A0A0M4PLJ0"/>
<protein>
    <submittedName>
        <fullName evidence="1">Uncharacterized protein</fullName>
    </submittedName>
</protein>
<dbReference type="KEGG" id="tho:SP60_07500"/>
<name>A0A0M4PLJ0_9GAMM</name>
<dbReference type="Proteomes" id="UP000058020">
    <property type="component" value="Chromosome"/>
</dbReference>
<proteinExistence type="predicted"/>
<dbReference type="RefSeq" id="WP_053952038.1">
    <property type="nucleotide sequence ID" value="NZ_CP010552.1"/>
</dbReference>
<evidence type="ECO:0000313" key="1">
    <source>
        <dbReference type="EMBL" id="ALE53049.1"/>
    </source>
</evidence>
<organism evidence="1 2">
    <name type="scientific">Candidatus Thioglobus autotrophicus</name>
    <dbReference type="NCBI Taxonomy" id="1705394"/>
    <lineage>
        <taxon>Bacteria</taxon>
        <taxon>Pseudomonadati</taxon>
        <taxon>Pseudomonadota</taxon>
        <taxon>Gammaproteobacteria</taxon>
        <taxon>Candidatus Pseudothioglobaceae</taxon>
        <taxon>Candidatus Thioglobus</taxon>
    </lineage>
</organism>
<evidence type="ECO:0000313" key="2">
    <source>
        <dbReference type="Proteomes" id="UP000058020"/>
    </source>
</evidence>
<dbReference type="EMBL" id="CP010552">
    <property type="protein sequence ID" value="ALE53049.1"/>
    <property type="molecule type" value="Genomic_DNA"/>
</dbReference>
<gene>
    <name evidence="1" type="ORF">SP60_07500</name>
</gene>
<sequence>MKRIKIMAVVITVLSFNSVRSELPSSIQHKLMDLSGVISITNIPKLETTVQRNQFFDNYSALSIPDIKTIDQTQLQNIQTFSPSHRKISLGGLYKIKDITSGLVLQDVTVTPEDFKGIGMQDGKIVVPNIADKSQQVKDILEATNTILQEVKSLNQKELNSLKLTISDMRNMQKIMPIIQQQLDGSTFKDEKINGVSADVDAMTAEMSNAKKELFTLIPNLTFADFDQMANAGVSTNGKLILPNYNKDTASNNLNRFIEISNQGSKYVDAELLSATPSLADINTFSGQPHTFVMKGPESVTGKKNGFLNIVPDLGMAAKIFDSNLSSAVTSAVPVFNWDNNSGSLLTANTANGLSGAQLLSAVADTSLYNTNLVSANTGPSAFEYMSNTSFATFETFQDKPLLPFPNMSLNNDLGGLCPIGTACRQKLSIGDLNGAFNEMMNNLPEDARPR</sequence>
<accession>A0A0M4PLJ0</accession>
<keyword evidence="2" id="KW-1185">Reference proteome</keyword>